<evidence type="ECO:0000256" key="5">
    <source>
        <dbReference type="ARBA" id="ARBA00023004"/>
    </source>
</evidence>
<keyword evidence="12" id="KW-1185">Reference proteome</keyword>
<keyword evidence="1" id="KW-0004">4Fe-4S</keyword>
<dbReference type="Gene3D" id="3.40.470.10">
    <property type="entry name" value="Uracil-DNA glycosylase-like domain"/>
    <property type="match status" value="1"/>
</dbReference>
<keyword evidence="6" id="KW-0411">Iron-sulfur</keyword>
<dbReference type="Proteomes" id="UP000032668">
    <property type="component" value="Unassembled WGS sequence"/>
</dbReference>
<accession>A0A0D6PKR5</accession>
<evidence type="ECO:0000256" key="8">
    <source>
        <dbReference type="ARBA" id="ARBA00023779"/>
    </source>
</evidence>
<organism evidence="11 12">
    <name type="scientific">Acidocella aminolytica 101 = DSM 11237</name>
    <dbReference type="NCBI Taxonomy" id="1120923"/>
    <lineage>
        <taxon>Bacteria</taxon>
        <taxon>Pseudomonadati</taxon>
        <taxon>Pseudomonadota</taxon>
        <taxon>Alphaproteobacteria</taxon>
        <taxon>Acetobacterales</taxon>
        <taxon>Acidocellaceae</taxon>
        <taxon>Acidocella</taxon>
    </lineage>
</organism>
<dbReference type="InterPro" id="IPR044147">
    <property type="entry name" value="UdgB-like"/>
</dbReference>
<dbReference type="Pfam" id="PF03167">
    <property type="entry name" value="UDG"/>
    <property type="match status" value="1"/>
</dbReference>
<keyword evidence="4" id="KW-0378">Hydrolase</keyword>
<dbReference type="STRING" id="1120923.SAMN02746095_01283"/>
<dbReference type="AlphaFoldDB" id="A0A0D6PKR5"/>
<dbReference type="InterPro" id="IPR036895">
    <property type="entry name" value="Uracil-DNA_glycosylase-like_sf"/>
</dbReference>
<protein>
    <recommendedName>
        <fullName evidence="9">Type-5 uracil-DNA glycosylase</fullName>
    </recommendedName>
</protein>
<dbReference type="PANTHER" id="PTHR33693:SF3">
    <property type="entry name" value="TYPE-5 URACIL-DNA GLYCOSYLASE"/>
    <property type="match status" value="1"/>
</dbReference>
<dbReference type="InterPro" id="IPR005122">
    <property type="entry name" value="Uracil-DNA_glycosylase-like"/>
</dbReference>
<proteinExistence type="inferred from homology"/>
<dbReference type="GO" id="GO:0033958">
    <property type="term" value="F:DNA-deoxyinosine glycosylase activity"/>
    <property type="evidence" value="ECO:0007669"/>
    <property type="project" value="InterPro"/>
</dbReference>
<sequence length="212" mass="23147">MSLPTLPDRDCGLCPRLAAYREDYRALHPDWFNAPVPSFGPATARLLVVGQAPGVNGANRTGRPFTGDVAGRLLYPVLTKFGFAKGSFQERPDDGLKLVDCRITNAVRCAPPQHKLETSDKNHCLPYLAAEIAAMKKLRVLLAIGGKAHESILQGLGLKASQHKFKHGALHELPNGLVLADSFHTSQYNVNTGRITQEMFEEIVAGIRRLLA</sequence>
<dbReference type="GO" id="GO:0051539">
    <property type="term" value="F:4 iron, 4 sulfur cluster binding"/>
    <property type="evidence" value="ECO:0007669"/>
    <property type="project" value="UniProtKB-KW"/>
</dbReference>
<name>A0A0D6PKR5_9PROT</name>
<evidence type="ECO:0000313" key="12">
    <source>
        <dbReference type="Proteomes" id="UP000032668"/>
    </source>
</evidence>
<evidence type="ECO:0000313" key="11">
    <source>
        <dbReference type="EMBL" id="GAN81793.1"/>
    </source>
</evidence>
<keyword evidence="5" id="KW-0408">Iron</keyword>
<feature type="domain" description="Uracil-DNA glycosylase-like" evidence="10">
    <location>
        <begin position="37"/>
        <end position="204"/>
    </location>
</feature>
<dbReference type="SMART" id="SM00987">
    <property type="entry name" value="UreE_C"/>
    <property type="match status" value="1"/>
</dbReference>
<evidence type="ECO:0000259" key="10">
    <source>
        <dbReference type="SMART" id="SM00986"/>
    </source>
</evidence>
<evidence type="ECO:0000256" key="7">
    <source>
        <dbReference type="ARBA" id="ARBA00023204"/>
    </source>
</evidence>
<dbReference type="RefSeq" id="WP_048880181.1">
    <property type="nucleotide sequence ID" value="NZ_BANC01000117.1"/>
</dbReference>
<dbReference type="GO" id="GO:0046872">
    <property type="term" value="F:metal ion binding"/>
    <property type="evidence" value="ECO:0007669"/>
    <property type="project" value="UniProtKB-KW"/>
</dbReference>
<evidence type="ECO:0000256" key="6">
    <source>
        <dbReference type="ARBA" id="ARBA00023014"/>
    </source>
</evidence>
<dbReference type="EMBL" id="BANC01000117">
    <property type="protein sequence ID" value="GAN81793.1"/>
    <property type="molecule type" value="Genomic_DNA"/>
</dbReference>
<keyword evidence="3" id="KW-0227">DNA damage</keyword>
<dbReference type="SMART" id="SM00986">
    <property type="entry name" value="UDG"/>
    <property type="match status" value="1"/>
</dbReference>
<dbReference type="GO" id="GO:0004844">
    <property type="term" value="F:uracil DNA N-glycosylase activity"/>
    <property type="evidence" value="ECO:0007669"/>
    <property type="project" value="InterPro"/>
</dbReference>
<keyword evidence="2" id="KW-0479">Metal-binding</keyword>
<evidence type="ECO:0000256" key="1">
    <source>
        <dbReference type="ARBA" id="ARBA00022485"/>
    </source>
</evidence>
<evidence type="ECO:0000256" key="2">
    <source>
        <dbReference type="ARBA" id="ARBA00022723"/>
    </source>
</evidence>
<comment type="caution">
    <text evidence="11">The sequence shown here is derived from an EMBL/GenBank/DDBJ whole genome shotgun (WGS) entry which is preliminary data.</text>
</comment>
<dbReference type="CDD" id="cd10031">
    <property type="entry name" value="UDG-F5_TTUDGB_like"/>
    <property type="match status" value="1"/>
</dbReference>
<gene>
    <name evidence="11" type="ORF">Aam_119_011</name>
</gene>
<keyword evidence="7" id="KW-0234">DNA repair</keyword>
<dbReference type="InterPro" id="IPR051536">
    <property type="entry name" value="UDG_Type-4/5"/>
</dbReference>
<dbReference type="PANTHER" id="PTHR33693">
    <property type="entry name" value="TYPE-5 URACIL-DNA GLYCOSYLASE"/>
    <property type="match status" value="1"/>
</dbReference>
<dbReference type="SUPFAM" id="SSF52141">
    <property type="entry name" value="Uracil-DNA glycosylase-like"/>
    <property type="match status" value="1"/>
</dbReference>
<evidence type="ECO:0000256" key="9">
    <source>
        <dbReference type="ARBA" id="ARBA00023887"/>
    </source>
</evidence>
<evidence type="ECO:0000256" key="4">
    <source>
        <dbReference type="ARBA" id="ARBA00022801"/>
    </source>
</evidence>
<dbReference type="OrthoDB" id="9787663at2"/>
<evidence type="ECO:0000256" key="3">
    <source>
        <dbReference type="ARBA" id="ARBA00022763"/>
    </source>
</evidence>
<comment type="similarity">
    <text evidence="8">Belongs to the uracil-DNA glycosylase (UDG) superfamily. Type 5 (UDGb) family.</text>
</comment>
<dbReference type="GO" id="GO:0006284">
    <property type="term" value="P:base-excision repair"/>
    <property type="evidence" value="ECO:0007669"/>
    <property type="project" value="InterPro"/>
</dbReference>
<reference evidence="11 12" key="1">
    <citation type="submission" date="2012-11" db="EMBL/GenBank/DDBJ databases">
        <title>Whole genome sequence of Acidocella aminolytica 101 = DSM 11237.</title>
        <authorList>
            <person name="Azuma Y."/>
            <person name="Higashiura N."/>
            <person name="Hirakawa H."/>
            <person name="Matsushita K."/>
        </authorList>
    </citation>
    <scope>NUCLEOTIDE SEQUENCE [LARGE SCALE GENOMIC DNA]</scope>
    <source>
        <strain evidence="12">101 / DSM 11237</strain>
    </source>
</reference>